<dbReference type="PhylomeDB" id="A0A061BBJ1"/>
<evidence type="ECO:0000256" key="10">
    <source>
        <dbReference type="SAM" id="Phobius"/>
    </source>
</evidence>
<keyword evidence="8 9" id="KW-0472">Membrane</keyword>
<keyword evidence="3 9" id="KW-0813">Transport</keyword>
<proteinExistence type="inferred from homology"/>
<evidence type="ECO:0000256" key="9">
    <source>
        <dbReference type="PIRNR" id="PIRNR027109"/>
    </source>
</evidence>
<comment type="similarity">
    <text evidence="2 9">Belongs to the GOSR1 family.</text>
</comment>
<dbReference type="GO" id="GO:0006906">
    <property type="term" value="P:vesicle fusion"/>
    <property type="evidence" value="ECO:0007669"/>
    <property type="project" value="TreeGrafter"/>
</dbReference>
<evidence type="ECO:0000256" key="1">
    <source>
        <dbReference type="ARBA" id="ARBA00004409"/>
    </source>
</evidence>
<sequence>MSTFNAIRSQAVSLENQTSSLLSRYSSFAMSPSSSPTAEELQLEKQVESLLHKRDDLLGSLTRTSESDTSISTVKLQQLSRHREVLGENWKQFGQIKSSILQERNKINLLLNVKTDIEDHQKRFKQDEMDYAHEEQQRANALNGIADDLLNRAFETRETLLGQRGTLRDAGIRMTNVLSSVPGINVLIQKINTRRRRDALILAGLISICIVLLFFSF</sequence>
<dbReference type="VEuPathDB" id="FungiDB:BON22_5432"/>
<comment type="subcellular location">
    <subcellularLocation>
        <location evidence="1">Golgi apparatus membrane</location>
        <topology evidence="1">Single-pass type IV membrane protein</topology>
    </subcellularLocation>
</comment>
<evidence type="ECO:0000256" key="5">
    <source>
        <dbReference type="ARBA" id="ARBA00022927"/>
    </source>
</evidence>
<keyword evidence="6 10" id="KW-1133">Transmembrane helix</keyword>
<keyword evidence="7 9" id="KW-0333">Golgi apparatus</keyword>
<reference evidence="11" key="1">
    <citation type="journal article" date="2014" name="Genome Announc.">
        <title>Genome sequence of the yeast Cyberlindnera fabianii (Hansenula fabianii).</title>
        <authorList>
            <person name="Freel K.C."/>
            <person name="Sarilar V."/>
            <person name="Neuveglise C."/>
            <person name="Devillers H."/>
            <person name="Friedrich A."/>
            <person name="Schacherer J."/>
        </authorList>
    </citation>
    <scope>NUCLEOTIDE SEQUENCE</scope>
    <source>
        <strain evidence="11">YJS4271</strain>
    </source>
</reference>
<evidence type="ECO:0000256" key="4">
    <source>
        <dbReference type="ARBA" id="ARBA00022692"/>
    </source>
</evidence>
<organism evidence="11">
    <name type="scientific">Cyberlindnera fabianii</name>
    <name type="common">Yeast</name>
    <name type="synonym">Hansenula fabianii</name>
    <dbReference type="NCBI Taxonomy" id="36022"/>
    <lineage>
        <taxon>Eukaryota</taxon>
        <taxon>Fungi</taxon>
        <taxon>Dikarya</taxon>
        <taxon>Ascomycota</taxon>
        <taxon>Saccharomycotina</taxon>
        <taxon>Saccharomycetes</taxon>
        <taxon>Phaffomycetales</taxon>
        <taxon>Phaffomycetaceae</taxon>
        <taxon>Cyberlindnera</taxon>
    </lineage>
</organism>
<comment type="subunit">
    <text evidence="9">Component of several multiprotein Golgi SNARE complexes.</text>
</comment>
<dbReference type="InterPro" id="IPR023601">
    <property type="entry name" value="Golgi_SNAP_su1"/>
</dbReference>
<dbReference type="GO" id="GO:0005801">
    <property type="term" value="C:cis-Golgi network"/>
    <property type="evidence" value="ECO:0007669"/>
    <property type="project" value="InterPro"/>
</dbReference>
<dbReference type="GO" id="GO:0048219">
    <property type="term" value="P:inter-Golgi cisterna vesicle-mediated transport"/>
    <property type="evidence" value="ECO:0007669"/>
    <property type="project" value="TreeGrafter"/>
</dbReference>
<dbReference type="PANTHER" id="PTHR21094">
    <property type="entry name" value="GOS-28 SNARE- RELATED"/>
    <property type="match status" value="1"/>
</dbReference>
<gene>
    <name evidence="11" type="ORF">CYFA0S_31e00188g</name>
</gene>
<evidence type="ECO:0000256" key="7">
    <source>
        <dbReference type="ARBA" id="ARBA00023034"/>
    </source>
</evidence>
<evidence type="ECO:0000256" key="2">
    <source>
        <dbReference type="ARBA" id="ARBA00008473"/>
    </source>
</evidence>
<dbReference type="EMBL" id="LK052916">
    <property type="protein sequence ID" value="CDR47311.1"/>
    <property type="molecule type" value="Genomic_DNA"/>
</dbReference>
<protein>
    <recommendedName>
        <fullName evidence="9">Golgi SNAP receptor complex member 1</fullName>
    </recommendedName>
</protein>
<accession>A0A061BBJ1</accession>
<evidence type="ECO:0000256" key="3">
    <source>
        <dbReference type="ARBA" id="ARBA00022448"/>
    </source>
</evidence>
<keyword evidence="9" id="KW-0931">ER-Golgi transport</keyword>
<comment type="function">
    <text evidence="9">Involved in transport from the ER to the Golgi apparatus as well as in intra-Golgi transport. It belongs to a super-family of proteins called t-SNAREs or soluble NSF (N-ethylmaleimide-sensitive factor) attachment protein receptor.</text>
</comment>
<evidence type="ECO:0000256" key="8">
    <source>
        <dbReference type="ARBA" id="ARBA00023136"/>
    </source>
</evidence>
<dbReference type="GO" id="GO:0031201">
    <property type="term" value="C:SNARE complex"/>
    <property type="evidence" value="ECO:0007669"/>
    <property type="project" value="TreeGrafter"/>
</dbReference>
<evidence type="ECO:0000256" key="6">
    <source>
        <dbReference type="ARBA" id="ARBA00022989"/>
    </source>
</evidence>
<dbReference type="PIRSF" id="PIRSF027109">
    <property type="entry name" value="Golgi_SNARE"/>
    <property type="match status" value="1"/>
</dbReference>
<keyword evidence="4 10" id="KW-0812">Transmembrane</keyword>
<dbReference type="GO" id="GO:0015031">
    <property type="term" value="P:protein transport"/>
    <property type="evidence" value="ECO:0007669"/>
    <property type="project" value="UniProtKB-KW"/>
</dbReference>
<dbReference type="PANTHER" id="PTHR21094:SF2">
    <property type="entry name" value="GOLGI SNAP RECEPTOR COMPLEX MEMBER 1"/>
    <property type="match status" value="1"/>
</dbReference>
<dbReference type="GO" id="GO:0000139">
    <property type="term" value="C:Golgi membrane"/>
    <property type="evidence" value="ECO:0007669"/>
    <property type="project" value="UniProtKB-SubCell"/>
</dbReference>
<name>A0A061BBJ1_CYBFA</name>
<dbReference type="GO" id="GO:0006888">
    <property type="term" value="P:endoplasmic reticulum to Golgi vesicle-mediated transport"/>
    <property type="evidence" value="ECO:0007669"/>
    <property type="project" value="InterPro"/>
</dbReference>
<keyword evidence="5 9" id="KW-0653">Protein transport</keyword>
<dbReference type="Pfam" id="PF12352">
    <property type="entry name" value="V-SNARE_C"/>
    <property type="match status" value="1"/>
</dbReference>
<evidence type="ECO:0000313" key="11">
    <source>
        <dbReference type="EMBL" id="CDR47311.1"/>
    </source>
</evidence>
<dbReference type="OrthoDB" id="422156at2759"/>
<dbReference type="GO" id="GO:0005484">
    <property type="term" value="F:SNAP receptor activity"/>
    <property type="evidence" value="ECO:0007669"/>
    <property type="project" value="TreeGrafter"/>
</dbReference>
<feature type="transmembrane region" description="Helical" evidence="10">
    <location>
        <begin position="199"/>
        <end position="216"/>
    </location>
</feature>
<dbReference type="GO" id="GO:0005797">
    <property type="term" value="C:Golgi medial cisterna"/>
    <property type="evidence" value="ECO:0007669"/>
    <property type="project" value="TreeGrafter"/>
</dbReference>
<dbReference type="AlphaFoldDB" id="A0A061BBJ1"/>